<reference evidence="3 4" key="1">
    <citation type="journal article" date="2021" name="Sci. Rep.">
        <title>Chromosome anchoring in Senegalese sole (Solea senegalensis) reveals sex-associated markers and genome rearrangements in flatfish.</title>
        <authorList>
            <person name="Guerrero-Cozar I."/>
            <person name="Gomez-Garrido J."/>
            <person name="Berbel C."/>
            <person name="Martinez-Blanch J.F."/>
            <person name="Alioto T."/>
            <person name="Claros M.G."/>
            <person name="Gagnaire P.A."/>
            <person name="Manchado M."/>
        </authorList>
    </citation>
    <scope>NUCLEOTIDE SEQUENCE [LARGE SCALE GENOMIC DNA]</scope>
    <source>
        <strain evidence="3">Sse05_10M</strain>
    </source>
</reference>
<feature type="compositionally biased region" description="Basic and acidic residues" evidence="2">
    <location>
        <begin position="224"/>
        <end position="246"/>
    </location>
</feature>
<evidence type="ECO:0000313" key="4">
    <source>
        <dbReference type="Proteomes" id="UP000693946"/>
    </source>
</evidence>
<feature type="compositionally biased region" description="Basic and acidic residues" evidence="2">
    <location>
        <begin position="93"/>
        <end position="102"/>
    </location>
</feature>
<dbReference type="InterPro" id="IPR008405">
    <property type="entry name" value="ApoL"/>
</dbReference>
<feature type="compositionally biased region" description="Basic and acidic residues" evidence="2">
    <location>
        <begin position="1315"/>
        <end position="1395"/>
    </location>
</feature>
<comment type="similarity">
    <text evidence="1">Belongs to the apolipoprotein L family.</text>
</comment>
<evidence type="ECO:0000256" key="2">
    <source>
        <dbReference type="SAM" id="MobiDB-lite"/>
    </source>
</evidence>
<feature type="compositionally biased region" description="Basic and acidic residues" evidence="2">
    <location>
        <begin position="439"/>
        <end position="450"/>
    </location>
</feature>
<name>A0AAV6TC69_SOLSE</name>
<accession>A0AAV6TC69</accession>
<proteinExistence type="inferred from homology"/>
<dbReference type="PANTHER" id="PTHR14096:SF34">
    <property type="entry name" value="APOLIPOPROTEIN L3-LIKE-RELATED"/>
    <property type="match status" value="1"/>
</dbReference>
<feature type="compositionally biased region" description="Polar residues" evidence="2">
    <location>
        <begin position="778"/>
        <end position="791"/>
    </location>
</feature>
<dbReference type="GO" id="GO:0006869">
    <property type="term" value="P:lipid transport"/>
    <property type="evidence" value="ECO:0007669"/>
    <property type="project" value="InterPro"/>
</dbReference>
<evidence type="ECO:0000313" key="3">
    <source>
        <dbReference type="EMBL" id="KAG7527085.1"/>
    </source>
</evidence>
<feature type="compositionally biased region" description="Polar residues" evidence="2">
    <location>
        <begin position="353"/>
        <end position="368"/>
    </location>
</feature>
<feature type="compositionally biased region" description="Basic and acidic residues" evidence="2">
    <location>
        <begin position="1275"/>
        <end position="1309"/>
    </location>
</feature>
<feature type="compositionally biased region" description="Low complexity" evidence="2">
    <location>
        <begin position="405"/>
        <end position="415"/>
    </location>
</feature>
<feature type="compositionally biased region" description="Basic and acidic residues" evidence="2">
    <location>
        <begin position="129"/>
        <end position="141"/>
    </location>
</feature>
<dbReference type="Proteomes" id="UP000693946">
    <property type="component" value="Linkage Group LG1"/>
</dbReference>
<dbReference type="GO" id="GO:0042157">
    <property type="term" value="P:lipoprotein metabolic process"/>
    <property type="evidence" value="ECO:0007669"/>
    <property type="project" value="InterPro"/>
</dbReference>
<feature type="region of interest" description="Disordered" evidence="2">
    <location>
        <begin position="1"/>
        <end position="645"/>
    </location>
</feature>
<feature type="compositionally biased region" description="Polar residues" evidence="2">
    <location>
        <begin position="692"/>
        <end position="703"/>
    </location>
</feature>
<evidence type="ECO:0000256" key="1">
    <source>
        <dbReference type="ARBA" id="ARBA00010090"/>
    </source>
</evidence>
<feature type="compositionally biased region" description="Basic and acidic residues" evidence="2">
    <location>
        <begin position="1617"/>
        <end position="1631"/>
    </location>
</feature>
<dbReference type="EMBL" id="JAGKHQ010000001">
    <property type="protein sequence ID" value="KAG7527085.1"/>
    <property type="molecule type" value="Genomic_DNA"/>
</dbReference>
<keyword evidence="4" id="KW-1185">Reference proteome</keyword>
<dbReference type="Pfam" id="PF05461">
    <property type="entry name" value="ApoL"/>
    <property type="match status" value="1"/>
</dbReference>
<gene>
    <name evidence="3" type="ORF">JOB18_048920</name>
</gene>
<feature type="compositionally biased region" description="Polar residues" evidence="2">
    <location>
        <begin position="581"/>
        <end position="591"/>
    </location>
</feature>
<feature type="compositionally biased region" description="Polar residues" evidence="2">
    <location>
        <begin position="804"/>
        <end position="817"/>
    </location>
</feature>
<feature type="compositionally biased region" description="Polar residues" evidence="2">
    <location>
        <begin position="525"/>
        <end position="544"/>
    </location>
</feature>
<dbReference type="GO" id="GO:0016020">
    <property type="term" value="C:membrane"/>
    <property type="evidence" value="ECO:0007669"/>
    <property type="project" value="TreeGrafter"/>
</dbReference>
<feature type="compositionally biased region" description="Polar residues" evidence="2">
    <location>
        <begin position="307"/>
        <end position="324"/>
    </location>
</feature>
<feature type="region of interest" description="Disordered" evidence="2">
    <location>
        <begin position="665"/>
        <end position="856"/>
    </location>
</feature>
<feature type="region of interest" description="Disordered" evidence="2">
    <location>
        <begin position="1275"/>
        <end position="1649"/>
    </location>
</feature>
<feature type="compositionally biased region" description="Basic and acidic residues" evidence="2">
    <location>
        <begin position="1402"/>
        <end position="1462"/>
    </location>
</feature>
<organism evidence="3 4">
    <name type="scientific">Solea senegalensis</name>
    <name type="common">Senegalese sole</name>
    <dbReference type="NCBI Taxonomy" id="28829"/>
    <lineage>
        <taxon>Eukaryota</taxon>
        <taxon>Metazoa</taxon>
        <taxon>Chordata</taxon>
        <taxon>Craniata</taxon>
        <taxon>Vertebrata</taxon>
        <taxon>Euteleostomi</taxon>
        <taxon>Actinopterygii</taxon>
        <taxon>Neopterygii</taxon>
        <taxon>Teleostei</taxon>
        <taxon>Neoteleostei</taxon>
        <taxon>Acanthomorphata</taxon>
        <taxon>Carangaria</taxon>
        <taxon>Pleuronectiformes</taxon>
        <taxon>Pleuronectoidei</taxon>
        <taxon>Soleidae</taxon>
        <taxon>Solea</taxon>
    </lineage>
</organism>
<dbReference type="GO" id="GO:0005576">
    <property type="term" value="C:extracellular region"/>
    <property type="evidence" value="ECO:0007669"/>
    <property type="project" value="InterPro"/>
</dbReference>
<comment type="caution">
    <text evidence="3">The sequence shown here is derived from an EMBL/GenBank/DDBJ whole genome shotgun (WGS) entry which is preliminary data.</text>
</comment>
<feature type="compositionally biased region" description="Basic and acidic residues" evidence="2">
    <location>
        <begin position="1582"/>
        <end position="1603"/>
    </location>
</feature>
<protein>
    <submittedName>
        <fullName evidence="3">Microtubule-associated futsch isoform X1</fullName>
    </submittedName>
</protein>
<dbReference type="PANTHER" id="PTHR14096">
    <property type="entry name" value="APOLIPOPROTEIN L"/>
    <property type="match status" value="1"/>
</dbReference>
<feature type="compositionally biased region" description="Polar residues" evidence="2">
    <location>
        <begin position="207"/>
        <end position="219"/>
    </location>
</feature>
<feature type="compositionally biased region" description="Basic and acidic residues" evidence="2">
    <location>
        <begin position="1469"/>
        <end position="1574"/>
    </location>
</feature>
<dbReference type="GO" id="GO:0008289">
    <property type="term" value="F:lipid binding"/>
    <property type="evidence" value="ECO:0007669"/>
    <property type="project" value="InterPro"/>
</dbReference>
<sequence length="1649" mass="184363">MVYTAAKVNLKVATPHSQTPGRMEACMTRPEAKKRPKPPKPPPKPADVQIKRTDPERPTPFVPPRPTDAELTGTQYRVKRAAATINEANGNLTKRDGERKSSETPVAPPRRKEKENLVENSRYSQRRRVNTEDTERDKPEAAKVPNNESNNSGLTGVFRRSQKDKTPSFTSYVFDEEQEEKPGEVPAKQAPGSKPSGLKGVMKGLQFKSSPKTKGSSPATEEGVSEKDQTTEKSKQEKNAEQKQDKGMFSGVFWKTPKDRLSPSLTVNKEDSDSDDAEAEEKTSQEKGSIFSGFLKKSNKPAEETPPQENLSAHSELAASNDSLSENKKEKEGIFSGMFRKSPKPVDAKNDENQQSPPDDVSGSNENLAENAKDKEGFFSGILRKSPKIPVEETPEQDKELQRTELAASSESLSENSGNTKEKSNFFSGMFKKSPKLPEGSRLEEVKKEDSDSDDAEAEEKTAQAKGGIFSGFLKKSNKPAEETPAQAAEPLHGELSTSTDSLSENKEKSGLFSGLLRKTPKASGESQENLLSQKDLSASNDSLSEAKEKGGGFSGMFKKSSRLVDGPPTEKEKLMPDSELSGNNDGLSENNTKEKGGIFGGIFKKPPKPAEASQSDEDESPDKELSASSENLSENKQEKKGGFAGIFKRSASIDNLFDEEKGGLFSGLLKKTPKASEDDAATEDKDEQRELSASNDSLSENANTKEKNIFSGMFKKTPKAAEGTTDEELNTIKENKLSASCENLSEPKEKTGGLAGIFKKSPRPSPRHAVSKDPLSDSRQLSISLDNLTNAVEGDQSARGGLSASNDNLSEATGNTKETKQGGFAGMFRRTPKTVEAQESVDIEPPEGGGLKRRRTIKKKKRVVSFRIKKTLPKLPKVSQPSDKMPILEEEMEMRELNSQESTVEVQPVEMAAFPTGGNPQAQQESDELMEWWNTVKGWKEWNEGSNFQADDEEMALEQAADRVFMAARLFVRLFNQRGASLQQRILELLGVADAADYFHKKTVSAAVGGGVASVAGSITTITGLILAPFTFGASIIVTAVGIGVATAGSIASATANITDTVHSNMDRKKVEKLIQDYQEEIKDIRECMEFVQEGMDTLEEWDFEKYSQSAAKKAMNHNIKHVMKEGGRAGKALMINTDKLISTVQVLGAAGGAAKAAQAISVTTGVMSALFLALDVFFLAKDSHELRKGAKTKFATKIREVCKDLQDGLLELNKVKTQLQKTMDGIEVEEYEEIEEVEEEIEDDLESDPKKLAELDQELDLLEEKLDKKVEEEQKKRKEQEEELLKSKEKNEESIKEKGDPEKKSDKEEEEKICEKDAKKEGKKESKMEKGQEESKPGSKLVKLFEKIIEPKDAKAAKEEDLKEQLQKGSKKDKETENRITAVKEKQESKGDKAQQNTGVDEKPKKVDVTEKEEDERKTSDLKPEQWSGKRESQRSREGERGTRHEWKSVNKEKVEESVSMRRHSSSRSDREKQRGSEHKTRETDKERGSSRDMERLLRKDSDRLESWRRTEDERGVKDWRADVTKTREERREPKDGRESKRETEKRESHRSHETRMDREWRSSREEFDSQRSHHHHRKEHEEKRESRVESARRQFERAGSEEAEEDDEDRRKRREDGESRRKDREHGHNRQGSRSSVRMMEDGLYI</sequence>
<feature type="compositionally biased region" description="Basic and acidic residues" evidence="2">
    <location>
        <begin position="675"/>
        <end position="691"/>
    </location>
</feature>